<evidence type="ECO:0000313" key="1">
    <source>
        <dbReference type="EMBL" id="MDV6285024.1"/>
    </source>
</evidence>
<dbReference type="Proteomes" id="UP001185737">
    <property type="component" value="Unassembled WGS sequence"/>
</dbReference>
<evidence type="ECO:0000313" key="2">
    <source>
        <dbReference type="Proteomes" id="UP001185737"/>
    </source>
</evidence>
<reference evidence="1 2" key="1">
    <citation type="submission" date="2023-10" db="EMBL/GenBank/DDBJ databases">
        <title>Development of a sustainable strategy for remediation of hydrocarbon-contaminated territories based on the waste exchange concept.</title>
        <authorList>
            <person name="Krivoruchko A."/>
        </authorList>
    </citation>
    <scope>NUCLEOTIDE SEQUENCE [LARGE SCALE GENOMIC DNA]</scope>
    <source>
        <strain evidence="1 2">IEGM 60</strain>
    </source>
</reference>
<gene>
    <name evidence="1" type="ORF">R3Q59_31570</name>
</gene>
<name>A0ABU4CN82_RHOJO</name>
<keyword evidence="2" id="KW-1185">Reference proteome</keyword>
<dbReference type="EMBL" id="JAWLKA010000022">
    <property type="protein sequence ID" value="MDV6285024.1"/>
    <property type="molecule type" value="Genomic_DNA"/>
</dbReference>
<dbReference type="RefSeq" id="WP_317570697.1">
    <property type="nucleotide sequence ID" value="NZ_JAWLKA010000022.1"/>
</dbReference>
<protein>
    <recommendedName>
        <fullName evidence="3">Orc1-like AAA ATPase domain-containing protein</fullName>
    </recommendedName>
</protein>
<evidence type="ECO:0008006" key="3">
    <source>
        <dbReference type="Google" id="ProtNLM"/>
    </source>
</evidence>
<organism evidence="1 2">
    <name type="scientific">Rhodococcus jostii</name>
    <dbReference type="NCBI Taxonomy" id="132919"/>
    <lineage>
        <taxon>Bacteria</taxon>
        <taxon>Bacillati</taxon>
        <taxon>Actinomycetota</taxon>
        <taxon>Actinomycetes</taxon>
        <taxon>Mycobacteriales</taxon>
        <taxon>Nocardiaceae</taxon>
        <taxon>Rhodococcus</taxon>
    </lineage>
</organism>
<accession>A0ABU4CN82</accession>
<comment type="caution">
    <text evidence="1">The sequence shown here is derived from an EMBL/GenBank/DDBJ whole genome shotgun (WGS) entry which is preliminary data.</text>
</comment>
<proteinExistence type="predicted"/>
<sequence>MFEEVAARQPLLLVVEDIQWLDRSSAEVVRFLTRRLREALIMLLVTVRAEVDGLGPTRSLPGERVELGQVGG</sequence>